<protein>
    <submittedName>
        <fullName evidence="1">Uncharacterized protein</fullName>
    </submittedName>
</protein>
<name>A0A3B0WX21_9ZZZZ</name>
<gene>
    <name evidence="1" type="ORF">MNBD_GAMMA11-505</name>
</gene>
<organism evidence="1">
    <name type="scientific">hydrothermal vent metagenome</name>
    <dbReference type="NCBI Taxonomy" id="652676"/>
    <lineage>
        <taxon>unclassified sequences</taxon>
        <taxon>metagenomes</taxon>
        <taxon>ecological metagenomes</taxon>
    </lineage>
</organism>
<reference evidence="1" key="1">
    <citation type="submission" date="2018-06" db="EMBL/GenBank/DDBJ databases">
        <authorList>
            <person name="Zhirakovskaya E."/>
        </authorList>
    </citation>
    <scope>NUCLEOTIDE SEQUENCE</scope>
</reference>
<dbReference type="EMBL" id="UOFG01000126">
    <property type="protein sequence ID" value="VAW60565.1"/>
    <property type="molecule type" value="Genomic_DNA"/>
</dbReference>
<dbReference type="AlphaFoldDB" id="A0A3B0WX21"/>
<proteinExistence type="predicted"/>
<sequence length="114" mass="12919">MLIALCTDMVANADTSTRIEVYAISQHFRDVLPGETLGDIVKQLLPNSPAMHKSLLNEIVQLNPDAFGSNNPDKLKANIRLWLPGSTPLRHKIPDENQYDTRSFSWGKVHRLRR</sequence>
<evidence type="ECO:0000313" key="1">
    <source>
        <dbReference type="EMBL" id="VAW60565.1"/>
    </source>
</evidence>
<accession>A0A3B0WX21</accession>